<comment type="caution">
    <text evidence="2">The sequence shown here is derived from an EMBL/GenBank/DDBJ whole genome shotgun (WGS) entry which is preliminary data.</text>
</comment>
<dbReference type="InterPro" id="IPR019410">
    <property type="entry name" value="Methyltransf_16"/>
</dbReference>
<dbReference type="PANTHER" id="PTHR14614">
    <property type="entry name" value="HEPATOCELLULAR CARCINOMA-ASSOCIATED ANTIGEN"/>
    <property type="match status" value="1"/>
</dbReference>
<gene>
    <name evidence="2" type="ORF">DMC30DRAFT_182051</name>
</gene>
<dbReference type="CDD" id="cd02440">
    <property type="entry name" value="AdoMet_MTases"/>
    <property type="match status" value="1"/>
</dbReference>
<dbReference type="STRING" id="5288.A0A5C5G085"/>
<dbReference type="Proteomes" id="UP000311382">
    <property type="component" value="Unassembled WGS sequence"/>
</dbReference>
<protein>
    <recommendedName>
        <fullName evidence="4">Methyltransferase-domain-containing protein</fullName>
    </recommendedName>
</protein>
<organism evidence="2 3">
    <name type="scientific">Rhodotorula diobovata</name>
    <dbReference type="NCBI Taxonomy" id="5288"/>
    <lineage>
        <taxon>Eukaryota</taxon>
        <taxon>Fungi</taxon>
        <taxon>Dikarya</taxon>
        <taxon>Basidiomycota</taxon>
        <taxon>Pucciniomycotina</taxon>
        <taxon>Microbotryomycetes</taxon>
        <taxon>Sporidiobolales</taxon>
        <taxon>Sporidiobolaceae</taxon>
        <taxon>Rhodotorula</taxon>
    </lineage>
</organism>
<dbReference type="InterPro" id="IPR029063">
    <property type="entry name" value="SAM-dependent_MTases_sf"/>
</dbReference>
<proteinExistence type="predicted"/>
<dbReference type="OrthoDB" id="194386at2759"/>
<feature type="compositionally biased region" description="Basic residues" evidence="1">
    <location>
        <begin position="43"/>
        <end position="54"/>
    </location>
</feature>
<dbReference type="Gene3D" id="3.40.50.150">
    <property type="entry name" value="Vaccinia Virus protein VP39"/>
    <property type="match status" value="1"/>
</dbReference>
<feature type="region of interest" description="Disordered" evidence="1">
    <location>
        <begin position="380"/>
        <end position="401"/>
    </location>
</feature>
<feature type="region of interest" description="Disordered" evidence="1">
    <location>
        <begin position="1"/>
        <end position="61"/>
    </location>
</feature>
<sequence length="478" mass="52363">MELNLAHPGASSCRSAVSTRLSRHSVGKRGQDGRPWRCESLRRGSRSRAARRPPKLGDRAREMDDQLPLLLRHYAALSPSSPAHLPFPSSRQLSLPATQQYLVDHLLAHDQVQAQAEEETGGAAWKRVFWRRVVKGVEEGFAERRAEGDDQVDDEEVHPDILEAMVDFLSSGASAGAPGVSTRTYYWGDLSKPPNEWESLRTREEGRLISGGTTGLRTWQACIALSNHLLASPSILAHSHRILELGAGVGLLSLVAARMWRAEGRREGRILATDVDEKVLDVLTTNLELNGLDDLAKCSKLDWELASDPAANADELSQWEQNAFDGGARPDLIIGADIVRPSRARSRSFSWPSPSSPVGLRSCTRRFACGNARVAIETRDGRGRSSSAAAASACRRDRPQRVDLGPLPTRVRCARFSADSLPSHDCVLTCLMHPARTEQRQLRVEAVELQVPPGQSGLVGAEGWEGEGEVRLVRLTAM</sequence>
<dbReference type="AlphaFoldDB" id="A0A5C5G085"/>
<evidence type="ECO:0000313" key="3">
    <source>
        <dbReference type="Proteomes" id="UP000311382"/>
    </source>
</evidence>
<accession>A0A5C5G085</accession>
<keyword evidence="3" id="KW-1185">Reference proteome</keyword>
<dbReference type="EMBL" id="SOZI01000037">
    <property type="protein sequence ID" value="TNY21744.1"/>
    <property type="molecule type" value="Genomic_DNA"/>
</dbReference>
<feature type="compositionally biased region" description="Basic and acidic residues" evidence="1">
    <location>
        <begin position="29"/>
        <end position="42"/>
    </location>
</feature>
<dbReference type="Pfam" id="PF10294">
    <property type="entry name" value="Methyltransf_16"/>
    <property type="match status" value="1"/>
</dbReference>
<dbReference type="SUPFAM" id="SSF53335">
    <property type="entry name" value="S-adenosyl-L-methionine-dependent methyltransferases"/>
    <property type="match status" value="1"/>
</dbReference>
<reference evidence="2 3" key="1">
    <citation type="submission" date="2019-03" db="EMBL/GenBank/DDBJ databases">
        <title>Rhodosporidium diobovatum UCD-FST 08-225 genome sequencing, assembly, and annotation.</title>
        <authorList>
            <person name="Fakankun I.U."/>
            <person name="Fristensky B."/>
            <person name="Levin D.B."/>
        </authorList>
    </citation>
    <scope>NUCLEOTIDE SEQUENCE [LARGE SCALE GENOMIC DNA]</scope>
    <source>
        <strain evidence="2 3">UCD-FST 08-225</strain>
    </source>
</reference>
<feature type="compositionally biased region" description="Low complexity" evidence="1">
    <location>
        <begin position="384"/>
        <end position="393"/>
    </location>
</feature>
<evidence type="ECO:0000313" key="2">
    <source>
        <dbReference type="EMBL" id="TNY21744.1"/>
    </source>
</evidence>
<evidence type="ECO:0000256" key="1">
    <source>
        <dbReference type="SAM" id="MobiDB-lite"/>
    </source>
</evidence>
<evidence type="ECO:0008006" key="4">
    <source>
        <dbReference type="Google" id="ProtNLM"/>
    </source>
</evidence>
<dbReference type="PANTHER" id="PTHR14614:SF130">
    <property type="entry name" value="PROTEIN-LYSINE N-METHYLTRANSFERASE EEF2KMT"/>
    <property type="match status" value="1"/>
</dbReference>
<dbReference type="GO" id="GO:0008757">
    <property type="term" value="F:S-adenosylmethionine-dependent methyltransferase activity"/>
    <property type="evidence" value="ECO:0007669"/>
    <property type="project" value="UniProtKB-ARBA"/>
</dbReference>
<name>A0A5C5G085_9BASI</name>